<accession>A0A4T0K347</accession>
<dbReference type="EMBL" id="SPOI01000204">
    <property type="protein sequence ID" value="TIB32505.1"/>
    <property type="molecule type" value="Genomic_DNA"/>
</dbReference>
<keyword evidence="2" id="KW-0560">Oxidoreductase</keyword>
<evidence type="ECO:0000256" key="1">
    <source>
        <dbReference type="ARBA" id="ARBA00022857"/>
    </source>
</evidence>
<dbReference type="PANTHER" id="PTHR47706">
    <property type="entry name" value="NMRA-LIKE FAMILY PROTEIN"/>
    <property type="match status" value="1"/>
</dbReference>
<dbReference type="OMA" id="QPEWEGK"/>
<protein>
    <recommendedName>
        <fullName evidence="3">NmrA-like domain-containing protein</fullName>
    </recommendedName>
</protein>
<evidence type="ECO:0000256" key="2">
    <source>
        <dbReference type="ARBA" id="ARBA00023002"/>
    </source>
</evidence>
<proteinExistence type="predicted"/>
<dbReference type="InterPro" id="IPR051609">
    <property type="entry name" value="NmrA/Isoflavone_reductase-like"/>
</dbReference>
<reference evidence="6 7" key="1">
    <citation type="submission" date="2019-03" db="EMBL/GenBank/DDBJ databases">
        <title>Sequencing 23 genomes of Wallemia ichthyophaga.</title>
        <authorList>
            <person name="Gostincar C."/>
        </authorList>
    </citation>
    <scope>NUCLEOTIDE SEQUENCE [LARGE SCALE GENOMIC DNA]</scope>
    <source>
        <strain evidence="5 7">EXF-6200</strain>
        <strain evidence="4 6">EXF-8621</strain>
    </source>
</reference>
<dbReference type="Proteomes" id="UP000310689">
    <property type="component" value="Unassembled WGS sequence"/>
</dbReference>
<evidence type="ECO:0000313" key="7">
    <source>
        <dbReference type="Proteomes" id="UP000310689"/>
    </source>
</evidence>
<dbReference type="EMBL" id="SPOF01000005">
    <property type="protein sequence ID" value="TIB15993.1"/>
    <property type="molecule type" value="Genomic_DNA"/>
</dbReference>
<evidence type="ECO:0000313" key="4">
    <source>
        <dbReference type="EMBL" id="TIB15993.1"/>
    </source>
</evidence>
<dbReference type="Proteomes" id="UP000306954">
    <property type="component" value="Unassembled WGS sequence"/>
</dbReference>
<feature type="domain" description="NmrA-like" evidence="3">
    <location>
        <begin position="5"/>
        <end position="230"/>
    </location>
</feature>
<dbReference type="Pfam" id="PF05368">
    <property type="entry name" value="NmrA"/>
    <property type="match status" value="1"/>
</dbReference>
<sequence length="298" mass="33440">MTISNSTVLIIGPTGFVGQRIFNKLLIAKENGKLGRVVAGVNRPTTIANADETIHLDYNDEQNLMQQLQGIDVVVSAVSITPETSASADKLLAAMASTNVKLYIPSEFGVDYHKTQFNKISVFEAKQRHREHARQFDFKTVSLYNGIIMEFTFGKLFDMKQLEWKVLSSKERVAVTSLNDLSSVVALLAATPFEHIGALKDEIYICSDCKTIHDYAKIFEEKTKQPVVLVDQKRDEYLEKYEQFKSGKIQGDPTDAFKATMHLIASEGSIDFSVHNDDKMFDVPWTSVEQYAASICHD</sequence>
<organism evidence="4 6">
    <name type="scientific">Wallemia ichthyophaga</name>
    <dbReference type="NCBI Taxonomy" id="245174"/>
    <lineage>
        <taxon>Eukaryota</taxon>
        <taxon>Fungi</taxon>
        <taxon>Dikarya</taxon>
        <taxon>Basidiomycota</taxon>
        <taxon>Wallemiomycotina</taxon>
        <taxon>Wallemiomycetes</taxon>
        <taxon>Wallemiales</taxon>
        <taxon>Wallemiaceae</taxon>
        <taxon>Wallemia</taxon>
    </lineage>
</organism>
<dbReference type="Gene3D" id="3.40.50.720">
    <property type="entry name" value="NAD(P)-binding Rossmann-like Domain"/>
    <property type="match status" value="1"/>
</dbReference>
<comment type="caution">
    <text evidence="4">The sequence shown here is derived from an EMBL/GenBank/DDBJ whole genome shotgun (WGS) entry which is preliminary data.</text>
</comment>
<gene>
    <name evidence="5" type="ORF">E3P86_03136</name>
    <name evidence="4" type="ORF">E3P90_00654</name>
</gene>
<evidence type="ECO:0000313" key="5">
    <source>
        <dbReference type="EMBL" id="TIB32505.1"/>
    </source>
</evidence>
<evidence type="ECO:0000313" key="6">
    <source>
        <dbReference type="Proteomes" id="UP000306954"/>
    </source>
</evidence>
<dbReference type="AlphaFoldDB" id="A0A4T0K347"/>
<dbReference type="OrthoDB" id="5283654at2759"/>
<keyword evidence="1" id="KW-0521">NADP</keyword>
<dbReference type="SUPFAM" id="SSF51735">
    <property type="entry name" value="NAD(P)-binding Rossmann-fold domains"/>
    <property type="match status" value="1"/>
</dbReference>
<dbReference type="InterPro" id="IPR008030">
    <property type="entry name" value="NmrA-like"/>
</dbReference>
<evidence type="ECO:0000259" key="3">
    <source>
        <dbReference type="Pfam" id="PF05368"/>
    </source>
</evidence>
<dbReference type="InterPro" id="IPR036291">
    <property type="entry name" value="NAD(P)-bd_dom_sf"/>
</dbReference>
<dbReference type="PANTHER" id="PTHR47706:SF9">
    <property type="entry name" value="NMRA-LIKE DOMAIN-CONTAINING PROTEIN-RELATED"/>
    <property type="match status" value="1"/>
</dbReference>
<name>A0A4T0K347_WALIC</name>
<dbReference type="GO" id="GO:0016491">
    <property type="term" value="F:oxidoreductase activity"/>
    <property type="evidence" value="ECO:0007669"/>
    <property type="project" value="UniProtKB-KW"/>
</dbReference>